<evidence type="ECO:0000313" key="1">
    <source>
        <dbReference type="EMBL" id="TPX53317.1"/>
    </source>
</evidence>
<evidence type="ECO:0000313" key="2">
    <source>
        <dbReference type="Proteomes" id="UP000318582"/>
    </source>
</evidence>
<accession>A0A507DQ72</accession>
<reference evidence="1 2" key="1">
    <citation type="journal article" date="2019" name="Sci. Rep.">
        <title>Comparative genomics of chytrid fungi reveal insights into the obligate biotrophic and pathogenic lifestyle of Synchytrium endobioticum.</title>
        <authorList>
            <person name="van de Vossenberg B.T.L.H."/>
            <person name="Warris S."/>
            <person name="Nguyen H.D.T."/>
            <person name="van Gent-Pelzer M.P.E."/>
            <person name="Joly D.L."/>
            <person name="van de Geest H.C."/>
            <person name="Bonants P.J.M."/>
            <person name="Smith D.S."/>
            <person name="Levesque C.A."/>
            <person name="van der Lee T.A.J."/>
        </authorList>
    </citation>
    <scope>NUCLEOTIDE SEQUENCE [LARGE SCALE GENOMIC DNA]</scope>
    <source>
        <strain evidence="1 2">CBS 809.83</strain>
    </source>
</reference>
<dbReference type="InterPro" id="IPR027417">
    <property type="entry name" value="P-loop_NTPase"/>
</dbReference>
<keyword evidence="2" id="KW-1185">Reference proteome</keyword>
<dbReference type="Proteomes" id="UP000318582">
    <property type="component" value="Unassembled WGS sequence"/>
</dbReference>
<name>A0A507DQ72_9FUNG</name>
<dbReference type="Gene3D" id="3.40.50.300">
    <property type="entry name" value="P-loop containing nucleotide triphosphate hydrolases"/>
    <property type="match status" value="1"/>
</dbReference>
<dbReference type="SUPFAM" id="SSF52540">
    <property type="entry name" value="P-loop containing nucleoside triphosphate hydrolases"/>
    <property type="match status" value="1"/>
</dbReference>
<proteinExistence type="predicted"/>
<protein>
    <recommendedName>
        <fullName evidence="3">Replication origin-binding protein domain-containing protein</fullName>
    </recommendedName>
</protein>
<organism evidence="1 2">
    <name type="scientific">Powellomyces hirtus</name>
    <dbReference type="NCBI Taxonomy" id="109895"/>
    <lineage>
        <taxon>Eukaryota</taxon>
        <taxon>Fungi</taxon>
        <taxon>Fungi incertae sedis</taxon>
        <taxon>Chytridiomycota</taxon>
        <taxon>Chytridiomycota incertae sedis</taxon>
        <taxon>Chytridiomycetes</taxon>
        <taxon>Spizellomycetales</taxon>
        <taxon>Powellomycetaceae</taxon>
        <taxon>Powellomyces</taxon>
    </lineage>
</organism>
<comment type="caution">
    <text evidence="1">The sequence shown here is derived from an EMBL/GenBank/DDBJ whole genome shotgun (WGS) entry which is preliminary data.</text>
</comment>
<gene>
    <name evidence="1" type="ORF">PhCBS80983_g06319</name>
</gene>
<dbReference type="EMBL" id="QEAQ01000232">
    <property type="protein sequence ID" value="TPX53317.1"/>
    <property type="molecule type" value="Genomic_DNA"/>
</dbReference>
<sequence length="409" mass="47326">MGRNKTGAVVDFIVKNCKDLRVLWITPRITLSENTMWRLRSAGLKVNNYRDFSKGQKERGALDKCKVLICSIQSLHYTTDPFDLLVIDEPETVFSTFLGNATTHRDNLTENWNVLLGHIQTAKKAIFMDAFTTNLSVNFIKGIIRQTDKHLSDHYEVINTKQVANPRQFLEMETFDAWVTHIMQAAEKGQKLYIFTPYKNGLKGVAAVTKTLQKLMNWEENKHIFAYYAEKEEEKKKLCDAESIWGNEQCRCVVTNGTISVGVNFDAKNIFDKIYGFYAPFIPMQSDLQIELNVNDNTKNWETFNMICNIANITIYPVQLSTAHVNNQRYLECHANMAELAFDWNNIVDIDNIRAAALRIKTYNTTATLDDRLQLEKYFFKSKFDNSAPEEEMATTTWYTLVMNFLKQW</sequence>
<dbReference type="AlphaFoldDB" id="A0A507DQ72"/>
<evidence type="ECO:0008006" key="3">
    <source>
        <dbReference type="Google" id="ProtNLM"/>
    </source>
</evidence>